<dbReference type="Gene3D" id="3.40.350.10">
    <property type="entry name" value="Creatinase/prolidase N-terminal domain"/>
    <property type="match status" value="1"/>
</dbReference>
<dbReference type="AlphaFoldDB" id="A0A0L7LKH7"/>
<dbReference type="InterPro" id="IPR050422">
    <property type="entry name" value="X-Pro_aminopeptidase_P"/>
</dbReference>
<evidence type="ECO:0000313" key="4">
    <source>
        <dbReference type="Proteomes" id="UP000037510"/>
    </source>
</evidence>
<accession>A0A0L7LKH7</accession>
<dbReference type="InterPro" id="IPR036005">
    <property type="entry name" value="Creatinase/aminopeptidase-like"/>
</dbReference>
<keyword evidence="4" id="KW-1185">Reference proteome</keyword>
<dbReference type="InterPro" id="IPR000994">
    <property type="entry name" value="Pept_M24"/>
</dbReference>
<dbReference type="Gene3D" id="3.90.230.10">
    <property type="entry name" value="Creatinase/methionine aminopeptidase superfamily"/>
    <property type="match status" value="1"/>
</dbReference>
<proteinExistence type="predicted"/>
<dbReference type="InterPro" id="IPR000587">
    <property type="entry name" value="Creatinase_N"/>
</dbReference>
<dbReference type="SUPFAM" id="SSF53092">
    <property type="entry name" value="Creatinase/prolidase N-terminal domain"/>
    <property type="match status" value="1"/>
</dbReference>
<name>A0A0L7LKH7_OPEBR</name>
<reference evidence="3 4" key="1">
    <citation type="journal article" date="2015" name="Genome Biol. Evol.">
        <title>The genome of winter moth (Operophtera brumata) provides a genomic perspective on sexual dimorphism and phenology.</title>
        <authorList>
            <person name="Derks M.F."/>
            <person name="Smit S."/>
            <person name="Salis L."/>
            <person name="Schijlen E."/>
            <person name="Bossers A."/>
            <person name="Mateman C."/>
            <person name="Pijl A.S."/>
            <person name="de Ridder D."/>
            <person name="Groenen M.A."/>
            <person name="Visser M.E."/>
            <person name="Megens H.J."/>
        </authorList>
    </citation>
    <scope>NUCLEOTIDE SEQUENCE [LARGE SCALE GENOMIC DNA]</scope>
    <source>
        <strain evidence="3">WM2013NL</strain>
        <tissue evidence="3">Head and thorax</tissue>
    </source>
</reference>
<dbReference type="GO" id="GO:0005737">
    <property type="term" value="C:cytoplasm"/>
    <property type="evidence" value="ECO:0007669"/>
    <property type="project" value="UniProtKB-ARBA"/>
</dbReference>
<feature type="non-terminal residue" evidence="3">
    <location>
        <position position="766"/>
    </location>
</feature>
<gene>
    <name evidence="3" type="ORF">OBRU01_07008</name>
</gene>
<evidence type="ECO:0000259" key="1">
    <source>
        <dbReference type="Pfam" id="PF00557"/>
    </source>
</evidence>
<sequence>MTNIVTNQHEQIDYITETPYNNVNTPSNTREQGTQQLSINLETSVDNNNTQTTLDRLQEVEQAFSDAFEYFKNTHPADRPYIPKQRASKKLAKVVNYLNEITLSTCVNIDTDFETLQTSIYCAAWTAAKINGTKLKLPPEGSQKRTQGDFKPKWQIRLERKVGELRKKIGRLTQYMNGNRSRALTRQINKILEQNKVHSTHEEPNTDLAHFMDTLKQKLTVISSRLRRYKTCTHRKTQNSQFTSNEKRFYQNLSKTTSNIITPVSCINNQNNSNTPDPVELRQFWANIWENPVEYKEDAEWIKREQTHFSDMRPMDYESIPVDVFQNVLRSTHNWKAPGSDHIHTPAEARREWLSGLQGSSGTAVVTARKALLWTDARYFTQFYVQVDTTHWELMRQGTDLSVTQWLVENLPAESVVGIDPTTYTRSAWTPLEGFRNAHIKDGVTVLRALYWLLIAGFPQRAHQRWRRRSARSVLVTNCRVSATHTSKMAWPWCALCTGYYLQGFRNAHIKARWRGRGARSVLSFRNAHIKDGVAVVRALYWLLIAGFPQRAHQRWRRCGARSVLGFRNAHIKDGVAVVRALFWVHQQVDAGVNVTEVQLSNKMRDLRADEIDFMGPSFATIAGAGQNGAIIHYKPSDVGEQTVIRKEDMLLVDSGGQYKDGTTDITRTRHMSSSPTAAQRRAFTRVLKGQINLGTAVFPSGTQGHVIEVLARKALWDVGLNYGHGTGHGVGHYLNAAGMVADFEGRGAVGFYTISLAPHQTACLD</sequence>
<dbReference type="InterPro" id="IPR029149">
    <property type="entry name" value="Creatin/AminoP/Spt16_N"/>
</dbReference>
<dbReference type="Pfam" id="PF01321">
    <property type="entry name" value="Creatinase_N"/>
    <property type="match status" value="1"/>
</dbReference>
<evidence type="ECO:0000313" key="3">
    <source>
        <dbReference type="EMBL" id="KOB75681.1"/>
    </source>
</evidence>
<dbReference type="STRING" id="104452.A0A0L7LKH7"/>
<dbReference type="PANTHER" id="PTHR43763:SF20">
    <property type="entry name" value="XAA-PRO AMINOPEPTIDASE APEPP"/>
    <property type="match status" value="1"/>
</dbReference>
<evidence type="ECO:0000259" key="2">
    <source>
        <dbReference type="Pfam" id="PF01321"/>
    </source>
</evidence>
<dbReference type="Pfam" id="PF00557">
    <property type="entry name" value="Peptidase_M24"/>
    <property type="match status" value="1"/>
</dbReference>
<dbReference type="GO" id="GO:0004177">
    <property type="term" value="F:aminopeptidase activity"/>
    <property type="evidence" value="ECO:0007669"/>
    <property type="project" value="UniProtKB-ARBA"/>
</dbReference>
<dbReference type="EMBL" id="JTDY01000848">
    <property type="protein sequence ID" value="KOB75681.1"/>
    <property type="molecule type" value="Genomic_DNA"/>
</dbReference>
<dbReference type="PANTHER" id="PTHR43763">
    <property type="entry name" value="XAA-PRO AMINOPEPTIDASE 1"/>
    <property type="match status" value="1"/>
</dbReference>
<dbReference type="SUPFAM" id="SSF55920">
    <property type="entry name" value="Creatinase/aminopeptidase"/>
    <property type="match status" value="1"/>
</dbReference>
<organism evidence="3 4">
    <name type="scientific">Operophtera brumata</name>
    <name type="common">Winter moth</name>
    <name type="synonym">Phalaena brumata</name>
    <dbReference type="NCBI Taxonomy" id="104452"/>
    <lineage>
        <taxon>Eukaryota</taxon>
        <taxon>Metazoa</taxon>
        <taxon>Ecdysozoa</taxon>
        <taxon>Arthropoda</taxon>
        <taxon>Hexapoda</taxon>
        <taxon>Insecta</taxon>
        <taxon>Pterygota</taxon>
        <taxon>Neoptera</taxon>
        <taxon>Endopterygota</taxon>
        <taxon>Lepidoptera</taxon>
        <taxon>Glossata</taxon>
        <taxon>Ditrysia</taxon>
        <taxon>Geometroidea</taxon>
        <taxon>Geometridae</taxon>
        <taxon>Larentiinae</taxon>
        <taxon>Operophtera</taxon>
    </lineage>
</organism>
<feature type="domain" description="Creatinase N-terminal" evidence="2">
    <location>
        <begin position="346"/>
        <end position="428"/>
    </location>
</feature>
<protein>
    <submittedName>
        <fullName evidence="3">Uncharacterized protein</fullName>
    </submittedName>
</protein>
<comment type="caution">
    <text evidence="3">The sequence shown here is derived from an EMBL/GenBank/DDBJ whole genome shotgun (WGS) entry which is preliminary data.</text>
</comment>
<dbReference type="Proteomes" id="UP000037510">
    <property type="component" value="Unassembled WGS sequence"/>
</dbReference>
<feature type="domain" description="Peptidase M24" evidence="1">
    <location>
        <begin position="567"/>
        <end position="736"/>
    </location>
</feature>